<evidence type="ECO:0000256" key="3">
    <source>
        <dbReference type="ARBA" id="ARBA00023014"/>
    </source>
</evidence>
<dbReference type="InterPro" id="IPR017896">
    <property type="entry name" value="4Fe4S_Fe-S-bd"/>
</dbReference>
<dbReference type="SUPFAM" id="SSF46548">
    <property type="entry name" value="alpha-helical ferredoxin"/>
    <property type="match status" value="2"/>
</dbReference>
<reference evidence="5" key="1">
    <citation type="journal article" date="2023" name="Comput. Struct. Biotechnol. J.">
        <title>Discovery of a novel marine Bacteroidetes with a rich repertoire of carbohydrate-active enzymes.</title>
        <authorList>
            <person name="Chen B."/>
            <person name="Liu G."/>
            <person name="Chen Q."/>
            <person name="Wang H."/>
            <person name="Liu L."/>
            <person name="Tang K."/>
        </authorList>
    </citation>
    <scope>NUCLEOTIDE SEQUENCE</scope>
    <source>
        <strain evidence="5">TK19036</strain>
    </source>
</reference>
<dbReference type="PANTHER" id="PTHR42783">
    <property type="entry name" value="GLUTAMATE SYNTHASE [NADPH] SMALL CHAIN"/>
    <property type="match status" value="1"/>
</dbReference>
<dbReference type="EMBL" id="CP120682">
    <property type="protein sequence ID" value="WKN37341.1"/>
    <property type="molecule type" value="Genomic_DNA"/>
</dbReference>
<dbReference type="Gene3D" id="3.30.70.20">
    <property type="match status" value="1"/>
</dbReference>
<dbReference type="InterPro" id="IPR017900">
    <property type="entry name" value="4Fe4S_Fe_S_CS"/>
</dbReference>
<dbReference type="PRINTS" id="PR00419">
    <property type="entry name" value="ADXRDTASE"/>
</dbReference>
<evidence type="ECO:0000256" key="1">
    <source>
        <dbReference type="ARBA" id="ARBA00022723"/>
    </source>
</evidence>
<name>A0AA49GP33_9BACT</name>
<feature type="domain" description="4Fe-4S ferredoxin-type" evidence="4">
    <location>
        <begin position="551"/>
        <end position="581"/>
    </location>
</feature>
<sequence>MEPTNINNPEYFHKVVDCQYACPAHTPVPEYIRLIAAQRYTDAYMVNWESNVFPGILGRTCDRPCEPACRRGRVEEEPVAICRLKRVAADNKGEVRSRMPQIPEKKNGKKIALIGGGPASLTVARDLAPLGYEIHLYDEWYKGGGMMRSQIPAFRLPEEVLDEEVNYIIDMDVHTHFNHYVDSMKDMLTKDYDAIFVGTGAPRGRDLQIPGRDEGDKNIHIGIDFLANVAFEHVDKIGKKVIVLGGGNTAMDCCRTSRRLGGDQVTVVVRSPFETMKASPWEISDAQAEDIPILNNMPPKEFVVEDGKLKGVLFEHVKAEYDEKGRRHLIATGEPDTFIEADDVIIAIGQDNAFPWIERDLGIEFGKWDIPVLNKTTFQSTLPNVFFGGDAAFGPENIITAVAHGHQAAVSIDKFCHDKDVHERLPPMTNLIRQKMGIHEWSYDSPVVNDLRYPVPHEQKTITLTNRKVEVELGFDPPTGFKEAQRCLNCDVQTVFTENLCIECDACVDICPTTCITFTVNGEEEDLRERLNAPAENKSQDLYVSEHLPTARVMVKDEDVCLHCGLCAERCPTAAWDMQKYLYNVTKPTPIL</sequence>
<reference evidence="5" key="2">
    <citation type="journal article" date="2024" name="Antonie Van Leeuwenhoek">
        <title>Roseihalotalea indica gen. nov., sp. nov., a halophilic Bacteroidetes from mesopelagic Southwest Indian Ocean with higher carbohydrate metabolic potential.</title>
        <authorList>
            <person name="Chen B."/>
            <person name="Zhang M."/>
            <person name="Lin D."/>
            <person name="Ye J."/>
            <person name="Tang K."/>
        </authorList>
    </citation>
    <scope>NUCLEOTIDE SEQUENCE</scope>
    <source>
        <strain evidence="5">TK19036</strain>
    </source>
</reference>
<dbReference type="AlphaFoldDB" id="A0AA49GP33"/>
<keyword evidence="1" id="KW-0479">Metal-binding</keyword>
<dbReference type="InterPro" id="IPR009051">
    <property type="entry name" value="Helical_ferredxn"/>
</dbReference>
<dbReference type="InterPro" id="IPR023753">
    <property type="entry name" value="FAD/NAD-binding_dom"/>
</dbReference>
<evidence type="ECO:0000256" key="2">
    <source>
        <dbReference type="ARBA" id="ARBA00023004"/>
    </source>
</evidence>
<dbReference type="SUPFAM" id="SSF54862">
    <property type="entry name" value="4Fe-4S ferredoxins"/>
    <property type="match status" value="1"/>
</dbReference>
<dbReference type="Gene3D" id="1.10.1060.10">
    <property type="entry name" value="Alpha-helical ferredoxin"/>
    <property type="match status" value="1"/>
</dbReference>
<dbReference type="SUPFAM" id="SSF51971">
    <property type="entry name" value="Nucleotide-binding domain"/>
    <property type="match status" value="1"/>
</dbReference>
<dbReference type="PANTHER" id="PTHR42783:SF3">
    <property type="entry name" value="GLUTAMATE SYNTHASE [NADPH] SMALL CHAIN-RELATED"/>
    <property type="match status" value="1"/>
</dbReference>
<gene>
    <name evidence="5" type="ORF">K4G66_01295</name>
</gene>
<dbReference type="InterPro" id="IPR028261">
    <property type="entry name" value="DPD_II"/>
</dbReference>
<keyword evidence="2" id="KW-0408">Iron</keyword>
<dbReference type="Pfam" id="PF07992">
    <property type="entry name" value="Pyr_redox_2"/>
    <property type="match status" value="1"/>
</dbReference>
<proteinExistence type="predicted"/>
<keyword evidence="3" id="KW-0411">Iron-sulfur</keyword>
<feature type="domain" description="4Fe-4S ferredoxin-type" evidence="4">
    <location>
        <begin position="492"/>
        <end position="521"/>
    </location>
</feature>
<dbReference type="InterPro" id="IPR036188">
    <property type="entry name" value="FAD/NAD-bd_sf"/>
</dbReference>
<dbReference type="GO" id="GO:0051536">
    <property type="term" value="F:iron-sulfur cluster binding"/>
    <property type="evidence" value="ECO:0007669"/>
    <property type="project" value="UniProtKB-KW"/>
</dbReference>
<dbReference type="PROSITE" id="PS00198">
    <property type="entry name" value="4FE4S_FER_1"/>
    <property type="match status" value="2"/>
</dbReference>
<dbReference type="PROSITE" id="PS51379">
    <property type="entry name" value="4FE4S_FER_2"/>
    <property type="match status" value="2"/>
</dbReference>
<dbReference type="Pfam" id="PF14691">
    <property type="entry name" value="Fer4_20"/>
    <property type="match status" value="1"/>
</dbReference>
<dbReference type="GO" id="GO:0016491">
    <property type="term" value="F:oxidoreductase activity"/>
    <property type="evidence" value="ECO:0007669"/>
    <property type="project" value="InterPro"/>
</dbReference>
<protein>
    <submittedName>
        <fullName evidence="5">FAD-dependent oxidoreductase</fullName>
    </submittedName>
</protein>
<accession>A0AA49GP33</accession>
<dbReference type="Gene3D" id="3.50.50.60">
    <property type="entry name" value="FAD/NAD(P)-binding domain"/>
    <property type="match status" value="2"/>
</dbReference>
<organism evidence="5">
    <name type="scientific">Roseihalotalea indica</name>
    <dbReference type="NCBI Taxonomy" id="2867963"/>
    <lineage>
        <taxon>Bacteria</taxon>
        <taxon>Pseudomonadati</taxon>
        <taxon>Bacteroidota</taxon>
        <taxon>Cytophagia</taxon>
        <taxon>Cytophagales</taxon>
        <taxon>Catalimonadaceae</taxon>
        <taxon>Roseihalotalea</taxon>
    </lineage>
</organism>
<evidence type="ECO:0000259" key="4">
    <source>
        <dbReference type="PROSITE" id="PS51379"/>
    </source>
</evidence>
<evidence type="ECO:0000313" key="5">
    <source>
        <dbReference type="EMBL" id="WKN37341.1"/>
    </source>
</evidence>
<dbReference type="GO" id="GO:0046872">
    <property type="term" value="F:metal ion binding"/>
    <property type="evidence" value="ECO:0007669"/>
    <property type="project" value="UniProtKB-KW"/>
</dbReference>
<dbReference type="Pfam" id="PF12838">
    <property type="entry name" value="Fer4_7"/>
    <property type="match status" value="1"/>
</dbReference>